<accession>A0AAV6VTZ4</accession>
<dbReference type="PANTHER" id="PTHR14907">
    <property type="entry name" value="FI14130P"/>
    <property type="match status" value="1"/>
</dbReference>
<evidence type="ECO:0000256" key="2">
    <source>
        <dbReference type="SAM" id="MobiDB-lite"/>
    </source>
</evidence>
<keyword evidence="5" id="KW-1185">Reference proteome</keyword>
<evidence type="ECO:0000313" key="5">
    <source>
        <dbReference type="Proteomes" id="UP000827092"/>
    </source>
</evidence>
<comment type="caution">
    <text evidence="4">The sequence shown here is derived from an EMBL/GenBank/DDBJ whole genome shotgun (WGS) entry which is preliminary data.</text>
</comment>
<dbReference type="InterPro" id="IPR057953">
    <property type="entry name" value="SAPC2_N"/>
</dbReference>
<evidence type="ECO:0000313" key="4">
    <source>
        <dbReference type="EMBL" id="KAG8200174.1"/>
    </source>
</evidence>
<reference evidence="4 5" key="1">
    <citation type="journal article" date="2022" name="Nat. Ecol. Evol.">
        <title>A masculinizing supergene underlies an exaggerated male reproductive morph in a spider.</title>
        <authorList>
            <person name="Hendrickx F."/>
            <person name="De Corte Z."/>
            <person name="Sonet G."/>
            <person name="Van Belleghem S.M."/>
            <person name="Kostlbacher S."/>
            <person name="Vangestel C."/>
        </authorList>
    </citation>
    <scope>NUCLEOTIDE SEQUENCE [LARGE SCALE GENOMIC DNA]</scope>
    <source>
        <strain evidence="4">W744_W776</strain>
    </source>
</reference>
<keyword evidence="1" id="KW-0175">Coiled coil</keyword>
<dbReference type="PANTHER" id="PTHR14907:SF2">
    <property type="entry name" value="SUPPRESSOR APC DOMAIN-CONTAINING PROTEIN 2"/>
    <property type="match status" value="1"/>
</dbReference>
<evidence type="ECO:0000259" key="3">
    <source>
        <dbReference type="Pfam" id="PF25825"/>
    </source>
</evidence>
<dbReference type="EMBL" id="JAFNEN010000018">
    <property type="protein sequence ID" value="KAG8200174.1"/>
    <property type="molecule type" value="Genomic_DNA"/>
</dbReference>
<dbReference type="Proteomes" id="UP000827092">
    <property type="component" value="Unassembled WGS sequence"/>
</dbReference>
<dbReference type="InterPro" id="IPR026828">
    <property type="entry name" value="SAPC2_1/2"/>
</dbReference>
<protein>
    <recommendedName>
        <fullName evidence="3">Suppressor APC domain-containing protein</fullName>
    </recommendedName>
</protein>
<feature type="region of interest" description="Disordered" evidence="2">
    <location>
        <begin position="258"/>
        <end position="306"/>
    </location>
</feature>
<name>A0AAV6VTZ4_9ARAC</name>
<feature type="compositionally biased region" description="Basic residues" evidence="2">
    <location>
        <begin position="292"/>
        <end position="303"/>
    </location>
</feature>
<gene>
    <name evidence="4" type="ORF">JTE90_024959</name>
</gene>
<feature type="region of interest" description="Disordered" evidence="2">
    <location>
        <begin position="92"/>
        <end position="128"/>
    </location>
</feature>
<proteinExistence type="predicted"/>
<feature type="compositionally biased region" description="Low complexity" evidence="2">
    <location>
        <begin position="267"/>
        <end position="279"/>
    </location>
</feature>
<evidence type="ECO:0000256" key="1">
    <source>
        <dbReference type="SAM" id="Coils"/>
    </source>
</evidence>
<dbReference type="Pfam" id="PF11414">
    <property type="entry name" value="Suppressor_APC"/>
    <property type="match status" value="1"/>
</dbReference>
<feature type="domain" description="Suppressor APC" evidence="3">
    <location>
        <begin position="10"/>
        <end position="90"/>
    </location>
</feature>
<feature type="coiled-coil region" evidence="1">
    <location>
        <begin position="415"/>
        <end position="449"/>
    </location>
</feature>
<organism evidence="4 5">
    <name type="scientific">Oedothorax gibbosus</name>
    <dbReference type="NCBI Taxonomy" id="931172"/>
    <lineage>
        <taxon>Eukaryota</taxon>
        <taxon>Metazoa</taxon>
        <taxon>Ecdysozoa</taxon>
        <taxon>Arthropoda</taxon>
        <taxon>Chelicerata</taxon>
        <taxon>Arachnida</taxon>
        <taxon>Araneae</taxon>
        <taxon>Araneomorphae</taxon>
        <taxon>Entelegynae</taxon>
        <taxon>Araneoidea</taxon>
        <taxon>Linyphiidae</taxon>
        <taxon>Erigoninae</taxon>
        <taxon>Oedothorax</taxon>
    </lineage>
</organism>
<dbReference type="Gene3D" id="1.10.287.450">
    <property type="entry name" value="Helix hairpin bin"/>
    <property type="match status" value="1"/>
</dbReference>
<dbReference type="Pfam" id="PF25825">
    <property type="entry name" value="SAPC2_N"/>
    <property type="match status" value="1"/>
</dbReference>
<dbReference type="AlphaFoldDB" id="A0AAV6VTZ4"/>
<sequence>MTSKSTLDALPKPFVTAMRTLFDVMDDKRTGYVRLADIEKRWTEENRSGTGGGLPNGVVDSLRKVTPANGLLTFERFCAGLRICLLRHDSSKRSHAHNNVPKSSRPSSVPLPERGNSIVSMRKPSTPLGKMIHTSTSAERLPVGVLSSASSRLVRQHNQQHHNNTATVRPNNVVNPFVQQRAISMPHLQTGIKTYQPLPKLSPSTWNNKKDGAKRIEPLDRNKVSLALEKWRMMKSYHVPKEHQENLRPLRSLNLMNSSSYPSLPNDQVSSSDVDSGVSLRPPQDRGPAAKKASRRREPRRHTVSNGIDYNMIKRLKLLEQEKDFLLQGLDVVDRARSWYLQQISNVSDKLERVSKWDIPHSEYSMDAQHERLNFQMTRISEVNHHLNALMETSEKGFPIHMNLAVHQRNIYGTQKAATQTIQRLKNQNHALTEEIGKKSEMITQLETEKSALIRELFHARTFPKKEPNDTTLW</sequence>